<evidence type="ECO:0000313" key="1">
    <source>
        <dbReference type="EMBL" id="GKX65635.1"/>
    </source>
</evidence>
<accession>A0ACB5R956</accession>
<dbReference type="Proteomes" id="UP001058074">
    <property type="component" value="Unassembled WGS sequence"/>
</dbReference>
<reference evidence="1" key="1">
    <citation type="journal article" date="2025" name="Int. J. Syst. Evol. Microbiol.">
        <title>Inconstantimicrobium mannanitabidum sp. nov., a novel member of the family Clostridiaceae isolated from anoxic soil under the treatment of reductive soil disinfestation.</title>
        <authorList>
            <person name="Ueki A."/>
            <person name="Tonouchi A."/>
            <person name="Honma S."/>
            <person name="Kaku N."/>
            <person name="Ueki K."/>
        </authorList>
    </citation>
    <scope>NUCLEOTIDE SEQUENCE</scope>
    <source>
        <strain evidence="1">TW13</strain>
    </source>
</reference>
<protein>
    <submittedName>
        <fullName evidence="1">Uncharacterized protein</fullName>
    </submittedName>
</protein>
<organism evidence="1 2">
    <name type="scientific">Inconstantimicrobium mannanitabidum</name>
    <dbReference type="NCBI Taxonomy" id="1604901"/>
    <lineage>
        <taxon>Bacteria</taxon>
        <taxon>Bacillati</taxon>
        <taxon>Bacillota</taxon>
        <taxon>Clostridia</taxon>
        <taxon>Eubacteriales</taxon>
        <taxon>Clostridiaceae</taxon>
        <taxon>Inconstantimicrobium</taxon>
    </lineage>
</organism>
<keyword evidence="2" id="KW-1185">Reference proteome</keyword>
<gene>
    <name evidence="1" type="ORF">rsdtw13_08930</name>
</gene>
<comment type="caution">
    <text evidence="1">The sequence shown here is derived from an EMBL/GenBank/DDBJ whole genome shotgun (WGS) entry which is preliminary data.</text>
</comment>
<evidence type="ECO:0000313" key="2">
    <source>
        <dbReference type="Proteomes" id="UP001058074"/>
    </source>
</evidence>
<sequence length="55" mass="6250">MFILELILLFISVLVIITMTKELIKSYDATERASYCVAIAIFLMVLAEQILLLSK</sequence>
<name>A0ACB5R956_9CLOT</name>
<proteinExistence type="predicted"/>
<dbReference type="EMBL" id="BROD01000001">
    <property type="protein sequence ID" value="GKX65635.1"/>
    <property type="molecule type" value="Genomic_DNA"/>
</dbReference>